<dbReference type="AlphaFoldDB" id="A0A072VIU9"/>
<evidence type="ECO:0008006" key="5">
    <source>
        <dbReference type="Google" id="ProtNLM"/>
    </source>
</evidence>
<name>A0A072VIU9_MEDTR</name>
<keyword evidence="1" id="KW-0732">Signal</keyword>
<sequence>MAKCEMKKNVTILMMIILVVAQVDDSPPPSSPPHQTVGEIICLGKCGLECFAGACALLKFHKVSSKVAYDCATNCVISKSNNFNTVINRVSYNTSLTADARGVNPIMNSCMEACKNK</sequence>
<dbReference type="Proteomes" id="UP000002051">
    <property type="component" value="Unassembled WGS sequence"/>
</dbReference>
<protein>
    <recommendedName>
        <fullName evidence="5">Thionin related (TAP1)</fullName>
    </recommendedName>
</protein>
<proteinExistence type="predicted"/>
<reference evidence="3" key="3">
    <citation type="submission" date="2015-04" db="UniProtKB">
        <authorList>
            <consortium name="EnsemblPlants"/>
        </authorList>
    </citation>
    <scope>IDENTIFICATION</scope>
    <source>
        <strain evidence="3">cv. Jemalong A17</strain>
    </source>
</reference>
<evidence type="ECO:0000256" key="1">
    <source>
        <dbReference type="SAM" id="SignalP"/>
    </source>
</evidence>
<dbReference type="EMBL" id="CM001217">
    <property type="protein sequence ID" value="KEH41531.1"/>
    <property type="molecule type" value="Genomic_DNA"/>
</dbReference>
<dbReference type="HOGENOM" id="CLU_164291_1_0_1"/>
<evidence type="ECO:0000313" key="3">
    <source>
        <dbReference type="EnsemblPlants" id="KEH41531"/>
    </source>
</evidence>
<evidence type="ECO:0000313" key="2">
    <source>
        <dbReference type="EMBL" id="KEH41531.1"/>
    </source>
</evidence>
<gene>
    <name evidence="2" type="ordered locus">MTR_1g052055</name>
</gene>
<evidence type="ECO:0000313" key="4">
    <source>
        <dbReference type="Proteomes" id="UP000002051"/>
    </source>
</evidence>
<reference evidence="2 4" key="2">
    <citation type="journal article" date="2014" name="BMC Genomics">
        <title>An improved genome release (version Mt4.0) for the model legume Medicago truncatula.</title>
        <authorList>
            <person name="Tang H."/>
            <person name="Krishnakumar V."/>
            <person name="Bidwell S."/>
            <person name="Rosen B."/>
            <person name="Chan A."/>
            <person name="Zhou S."/>
            <person name="Gentzbittel L."/>
            <person name="Childs K.L."/>
            <person name="Yandell M."/>
            <person name="Gundlach H."/>
            <person name="Mayer K.F."/>
            <person name="Schwartz D.C."/>
            <person name="Town C.D."/>
        </authorList>
    </citation>
    <scope>GENOME REANNOTATION</scope>
    <source>
        <strain evidence="2">A17</strain>
        <strain evidence="3 4">cv. Jemalong A17</strain>
    </source>
</reference>
<feature type="signal peptide" evidence="1">
    <location>
        <begin position="1"/>
        <end position="21"/>
    </location>
</feature>
<organism evidence="2 4">
    <name type="scientific">Medicago truncatula</name>
    <name type="common">Barrel medic</name>
    <name type="synonym">Medicago tribuloides</name>
    <dbReference type="NCBI Taxonomy" id="3880"/>
    <lineage>
        <taxon>Eukaryota</taxon>
        <taxon>Viridiplantae</taxon>
        <taxon>Streptophyta</taxon>
        <taxon>Embryophyta</taxon>
        <taxon>Tracheophyta</taxon>
        <taxon>Spermatophyta</taxon>
        <taxon>Magnoliopsida</taxon>
        <taxon>eudicotyledons</taxon>
        <taxon>Gunneridae</taxon>
        <taxon>Pentapetalae</taxon>
        <taxon>rosids</taxon>
        <taxon>fabids</taxon>
        <taxon>Fabales</taxon>
        <taxon>Fabaceae</taxon>
        <taxon>Papilionoideae</taxon>
        <taxon>50 kb inversion clade</taxon>
        <taxon>NPAAA clade</taxon>
        <taxon>Hologalegina</taxon>
        <taxon>IRL clade</taxon>
        <taxon>Trifolieae</taxon>
        <taxon>Medicago</taxon>
    </lineage>
</organism>
<accession>A0A072VIU9</accession>
<dbReference type="EnsemblPlants" id="KEH41531">
    <property type="protein sequence ID" value="KEH41531"/>
    <property type="gene ID" value="MTR_1g052055"/>
</dbReference>
<keyword evidence="4" id="KW-1185">Reference proteome</keyword>
<reference evidence="2 4" key="1">
    <citation type="journal article" date="2011" name="Nature">
        <title>The Medicago genome provides insight into the evolution of rhizobial symbioses.</title>
        <authorList>
            <person name="Young N.D."/>
            <person name="Debelle F."/>
            <person name="Oldroyd G.E."/>
            <person name="Geurts R."/>
            <person name="Cannon S.B."/>
            <person name="Udvardi M.K."/>
            <person name="Benedito V.A."/>
            <person name="Mayer K.F."/>
            <person name="Gouzy J."/>
            <person name="Schoof H."/>
            <person name="Van de Peer Y."/>
            <person name="Proost S."/>
            <person name="Cook D.R."/>
            <person name="Meyers B.C."/>
            <person name="Spannagl M."/>
            <person name="Cheung F."/>
            <person name="De Mita S."/>
            <person name="Krishnakumar V."/>
            <person name="Gundlach H."/>
            <person name="Zhou S."/>
            <person name="Mudge J."/>
            <person name="Bharti A.K."/>
            <person name="Murray J.D."/>
            <person name="Naoumkina M.A."/>
            <person name="Rosen B."/>
            <person name="Silverstein K.A."/>
            <person name="Tang H."/>
            <person name="Rombauts S."/>
            <person name="Zhao P.X."/>
            <person name="Zhou P."/>
            <person name="Barbe V."/>
            <person name="Bardou P."/>
            <person name="Bechner M."/>
            <person name="Bellec A."/>
            <person name="Berger A."/>
            <person name="Berges H."/>
            <person name="Bidwell S."/>
            <person name="Bisseling T."/>
            <person name="Choisne N."/>
            <person name="Couloux A."/>
            <person name="Denny R."/>
            <person name="Deshpande S."/>
            <person name="Dai X."/>
            <person name="Doyle J.J."/>
            <person name="Dudez A.M."/>
            <person name="Farmer A.D."/>
            <person name="Fouteau S."/>
            <person name="Franken C."/>
            <person name="Gibelin C."/>
            <person name="Gish J."/>
            <person name="Goldstein S."/>
            <person name="Gonzalez A.J."/>
            <person name="Green P.J."/>
            <person name="Hallab A."/>
            <person name="Hartog M."/>
            <person name="Hua A."/>
            <person name="Humphray S.J."/>
            <person name="Jeong D.H."/>
            <person name="Jing Y."/>
            <person name="Jocker A."/>
            <person name="Kenton S.M."/>
            <person name="Kim D.J."/>
            <person name="Klee K."/>
            <person name="Lai H."/>
            <person name="Lang C."/>
            <person name="Lin S."/>
            <person name="Macmil S.L."/>
            <person name="Magdelenat G."/>
            <person name="Matthews L."/>
            <person name="McCorrison J."/>
            <person name="Monaghan E.L."/>
            <person name="Mun J.H."/>
            <person name="Najar F.Z."/>
            <person name="Nicholson C."/>
            <person name="Noirot C."/>
            <person name="O'Bleness M."/>
            <person name="Paule C.R."/>
            <person name="Poulain J."/>
            <person name="Prion F."/>
            <person name="Qin B."/>
            <person name="Qu C."/>
            <person name="Retzel E.F."/>
            <person name="Riddle C."/>
            <person name="Sallet E."/>
            <person name="Samain S."/>
            <person name="Samson N."/>
            <person name="Sanders I."/>
            <person name="Saurat O."/>
            <person name="Scarpelli C."/>
            <person name="Schiex T."/>
            <person name="Segurens B."/>
            <person name="Severin A.J."/>
            <person name="Sherrier D.J."/>
            <person name="Shi R."/>
            <person name="Sims S."/>
            <person name="Singer S.R."/>
            <person name="Sinharoy S."/>
            <person name="Sterck L."/>
            <person name="Viollet A."/>
            <person name="Wang B.B."/>
            <person name="Wang K."/>
            <person name="Wang M."/>
            <person name="Wang X."/>
            <person name="Warfsmann J."/>
            <person name="Weissenbach J."/>
            <person name="White D.D."/>
            <person name="White J.D."/>
            <person name="Wiley G.B."/>
            <person name="Wincker P."/>
            <person name="Xing Y."/>
            <person name="Yang L."/>
            <person name="Yao Z."/>
            <person name="Ying F."/>
            <person name="Zhai J."/>
            <person name="Zhou L."/>
            <person name="Zuber A."/>
            <person name="Denarie J."/>
            <person name="Dixon R.A."/>
            <person name="May G.D."/>
            <person name="Schwartz D.C."/>
            <person name="Rogers J."/>
            <person name="Quetier F."/>
            <person name="Town C.D."/>
            <person name="Roe B.A."/>
        </authorList>
    </citation>
    <scope>NUCLEOTIDE SEQUENCE [LARGE SCALE GENOMIC DNA]</scope>
    <source>
        <strain evidence="2">A17</strain>
        <strain evidence="3 4">cv. Jemalong A17</strain>
    </source>
</reference>
<feature type="chain" id="PRO_5014500809" description="Thionin related (TAP1)" evidence="1">
    <location>
        <begin position="22"/>
        <end position="117"/>
    </location>
</feature>